<sequence>MEDIWRRCLAHVNRGRLSNVVTAWYVYHAVRDYPHSEHESRIWNSRPIIYSIMSFVLLSKRGRAVRWILSGRKPHGRKLPGTSGATTDFTGAHSDDPRGREFGRYVAVTSPSGLEIARVMSVNHASIPIPLNLAMCISFLNGTEQERIHRGFPFDFERDERRLANLDMNGENSAGSQRSESFPPVPDRASQFAELIPSSAKKKIAPNLRFPSFAVDVADVQMKQSEANLRRRVWAKDGEP</sequence>
<dbReference type="Proteomes" id="UP001367508">
    <property type="component" value="Unassembled WGS sequence"/>
</dbReference>
<feature type="region of interest" description="Disordered" evidence="1">
    <location>
        <begin position="168"/>
        <end position="187"/>
    </location>
</feature>
<comment type="caution">
    <text evidence="2">The sequence shown here is derived from an EMBL/GenBank/DDBJ whole genome shotgun (WGS) entry which is preliminary data.</text>
</comment>
<reference evidence="2 3" key="1">
    <citation type="submission" date="2024-01" db="EMBL/GenBank/DDBJ databases">
        <title>The genomes of 5 underutilized Papilionoideae crops provide insights into root nodulation and disease resistanc.</title>
        <authorList>
            <person name="Jiang F."/>
        </authorList>
    </citation>
    <scope>NUCLEOTIDE SEQUENCE [LARGE SCALE GENOMIC DNA]</scope>
    <source>
        <strain evidence="2">LVBAO_FW01</strain>
        <tissue evidence="2">Leaves</tissue>
    </source>
</reference>
<evidence type="ECO:0000256" key="1">
    <source>
        <dbReference type="SAM" id="MobiDB-lite"/>
    </source>
</evidence>
<evidence type="ECO:0000313" key="3">
    <source>
        <dbReference type="Proteomes" id="UP001367508"/>
    </source>
</evidence>
<evidence type="ECO:0000313" key="2">
    <source>
        <dbReference type="EMBL" id="KAK7361547.1"/>
    </source>
</evidence>
<dbReference type="EMBL" id="JAYMYQ010000001">
    <property type="protein sequence ID" value="KAK7361547.1"/>
    <property type="molecule type" value="Genomic_DNA"/>
</dbReference>
<keyword evidence="3" id="KW-1185">Reference proteome</keyword>
<protein>
    <submittedName>
        <fullName evidence="2">Uncharacterized protein</fullName>
    </submittedName>
</protein>
<proteinExistence type="predicted"/>
<accession>A0AAN9R700</accession>
<name>A0AAN9R700_CANGL</name>
<gene>
    <name evidence="2" type="ORF">VNO77_03616</name>
</gene>
<feature type="compositionally biased region" description="Polar residues" evidence="1">
    <location>
        <begin position="170"/>
        <end position="180"/>
    </location>
</feature>
<dbReference type="AlphaFoldDB" id="A0AAN9R700"/>
<organism evidence="2 3">
    <name type="scientific">Canavalia gladiata</name>
    <name type="common">Sword bean</name>
    <name type="synonym">Dolichos gladiatus</name>
    <dbReference type="NCBI Taxonomy" id="3824"/>
    <lineage>
        <taxon>Eukaryota</taxon>
        <taxon>Viridiplantae</taxon>
        <taxon>Streptophyta</taxon>
        <taxon>Embryophyta</taxon>
        <taxon>Tracheophyta</taxon>
        <taxon>Spermatophyta</taxon>
        <taxon>Magnoliopsida</taxon>
        <taxon>eudicotyledons</taxon>
        <taxon>Gunneridae</taxon>
        <taxon>Pentapetalae</taxon>
        <taxon>rosids</taxon>
        <taxon>fabids</taxon>
        <taxon>Fabales</taxon>
        <taxon>Fabaceae</taxon>
        <taxon>Papilionoideae</taxon>
        <taxon>50 kb inversion clade</taxon>
        <taxon>NPAAA clade</taxon>
        <taxon>indigoferoid/millettioid clade</taxon>
        <taxon>Phaseoleae</taxon>
        <taxon>Canavalia</taxon>
    </lineage>
</organism>